<proteinExistence type="predicted"/>
<dbReference type="AlphaFoldDB" id="A0AAV1SNM5"/>
<protein>
    <submittedName>
        <fullName evidence="2">Uncharacterized protein</fullName>
    </submittedName>
</protein>
<evidence type="ECO:0000313" key="3">
    <source>
        <dbReference type="Proteomes" id="UP001314170"/>
    </source>
</evidence>
<gene>
    <name evidence="2" type="ORF">DCAF_LOCUS25872</name>
</gene>
<evidence type="ECO:0000313" key="2">
    <source>
        <dbReference type="EMBL" id="CAK7355612.1"/>
    </source>
</evidence>
<sequence>QVFHHSTIRYPPSVESSTTPPLHRPPTHRAKEVETKKLEYAESTLASSAKEVETKKLEYA</sequence>
<comment type="caution">
    <text evidence="2">The sequence shown here is derived from an EMBL/GenBank/DDBJ whole genome shotgun (WGS) entry which is preliminary data.</text>
</comment>
<dbReference type="EMBL" id="CAWUPB010001195">
    <property type="protein sequence ID" value="CAK7355612.1"/>
    <property type="molecule type" value="Genomic_DNA"/>
</dbReference>
<name>A0AAV1SNM5_9ROSI</name>
<accession>A0AAV1SNM5</accession>
<reference evidence="2 3" key="1">
    <citation type="submission" date="2024-01" db="EMBL/GenBank/DDBJ databases">
        <authorList>
            <person name="Waweru B."/>
        </authorList>
    </citation>
    <scope>NUCLEOTIDE SEQUENCE [LARGE SCALE GENOMIC DNA]</scope>
</reference>
<feature type="non-terminal residue" evidence="2">
    <location>
        <position position="1"/>
    </location>
</feature>
<keyword evidence="3" id="KW-1185">Reference proteome</keyword>
<evidence type="ECO:0000256" key="1">
    <source>
        <dbReference type="SAM" id="MobiDB-lite"/>
    </source>
</evidence>
<organism evidence="2 3">
    <name type="scientific">Dovyalis caffra</name>
    <dbReference type="NCBI Taxonomy" id="77055"/>
    <lineage>
        <taxon>Eukaryota</taxon>
        <taxon>Viridiplantae</taxon>
        <taxon>Streptophyta</taxon>
        <taxon>Embryophyta</taxon>
        <taxon>Tracheophyta</taxon>
        <taxon>Spermatophyta</taxon>
        <taxon>Magnoliopsida</taxon>
        <taxon>eudicotyledons</taxon>
        <taxon>Gunneridae</taxon>
        <taxon>Pentapetalae</taxon>
        <taxon>rosids</taxon>
        <taxon>fabids</taxon>
        <taxon>Malpighiales</taxon>
        <taxon>Salicaceae</taxon>
        <taxon>Flacourtieae</taxon>
        <taxon>Dovyalis</taxon>
    </lineage>
</organism>
<feature type="region of interest" description="Disordered" evidence="1">
    <location>
        <begin position="1"/>
        <end position="36"/>
    </location>
</feature>
<dbReference type="Proteomes" id="UP001314170">
    <property type="component" value="Unassembled WGS sequence"/>
</dbReference>